<evidence type="ECO:0000313" key="1">
    <source>
        <dbReference type="EMBL" id="OAB76990.1"/>
    </source>
</evidence>
<organism evidence="1 2">
    <name type="scientific">Paenibacillus crassostreae</name>
    <dbReference type="NCBI Taxonomy" id="1763538"/>
    <lineage>
        <taxon>Bacteria</taxon>
        <taxon>Bacillati</taxon>
        <taxon>Bacillota</taxon>
        <taxon>Bacilli</taxon>
        <taxon>Bacillales</taxon>
        <taxon>Paenibacillaceae</taxon>
        <taxon>Paenibacillus</taxon>
    </lineage>
</organism>
<dbReference type="RefSeq" id="WP_068656240.1">
    <property type="nucleotide sequence ID" value="NZ_CP017770.1"/>
</dbReference>
<sequence length="64" mass="7670">MEMESVKLSDIVMRWYPDMMPFLKQNELNLLIMLRDGFHFLEPNDAMEIIQFSICEHQNSAQLH</sequence>
<dbReference type="OrthoDB" id="2991087at2"/>
<dbReference type="KEGG" id="pcx:LPB68_18480"/>
<proteinExistence type="predicted"/>
<dbReference type="STRING" id="1763538.LPB68_18480"/>
<gene>
    <name evidence="1" type="ORF">PNBC_06255</name>
</gene>
<protein>
    <submittedName>
        <fullName evidence="1">Uncharacterized protein</fullName>
    </submittedName>
</protein>
<accession>A0A167FX83</accession>
<keyword evidence="2" id="KW-1185">Reference proteome</keyword>
<dbReference type="AlphaFoldDB" id="A0A167FX83"/>
<reference evidence="1 2" key="1">
    <citation type="submission" date="2016-02" db="EMBL/GenBank/DDBJ databases">
        <title>Paenibacillus sp. LPB0068, isolated from Crassostrea gigas.</title>
        <authorList>
            <person name="Shin S.-K."/>
            <person name="Yi H."/>
        </authorList>
    </citation>
    <scope>NUCLEOTIDE SEQUENCE [LARGE SCALE GENOMIC DNA]</scope>
    <source>
        <strain evidence="1 2">LPB0068</strain>
    </source>
</reference>
<dbReference type="EMBL" id="LSFN01000005">
    <property type="protein sequence ID" value="OAB76990.1"/>
    <property type="molecule type" value="Genomic_DNA"/>
</dbReference>
<name>A0A167FX83_9BACL</name>
<comment type="caution">
    <text evidence="1">The sequence shown here is derived from an EMBL/GenBank/DDBJ whole genome shotgun (WGS) entry which is preliminary data.</text>
</comment>
<evidence type="ECO:0000313" key="2">
    <source>
        <dbReference type="Proteomes" id="UP000077134"/>
    </source>
</evidence>
<dbReference type="Proteomes" id="UP000077134">
    <property type="component" value="Unassembled WGS sequence"/>
</dbReference>